<organism evidence="1">
    <name type="scientific">Lepeophtheirus salmonis</name>
    <name type="common">Salmon louse</name>
    <name type="synonym">Caligus salmonis</name>
    <dbReference type="NCBI Taxonomy" id="72036"/>
    <lineage>
        <taxon>Eukaryota</taxon>
        <taxon>Metazoa</taxon>
        <taxon>Ecdysozoa</taxon>
        <taxon>Arthropoda</taxon>
        <taxon>Crustacea</taxon>
        <taxon>Multicrustacea</taxon>
        <taxon>Hexanauplia</taxon>
        <taxon>Copepoda</taxon>
        <taxon>Siphonostomatoida</taxon>
        <taxon>Caligidae</taxon>
        <taxon>Lepeophtheirus</taxon>
    </lineage>
</organism>
<sequence>YFRTPYALIACPANELSIVFSSNGRYEQYVTGVVRYCQFYGFLQHLINDYFLFLSS</sequence>
<feature type="non-terminal residue" evidence="1">
    <location>
        <position position="1"/>
    </location>
</feature>
<protein>
    <submittedName>
        <fullName evidence="1">Uncharacterized protein</fullName>
    </submittedName>
</protein>
<accession>A0A0K2VHM9</accession>
<reference evidence="1" key="1">
    <citation type="submission" date="2014-05" db="EMBL/GenBank/DDBJ databases">
        <authorList>
            <person name="Chronopoulou M."/>
        </authorList>
    </citation>
    <scope>NUCLEOTIDE SEQUENCE</scope>
    <source>
        <tissue evidence="1">Whole organism</tissue>
    </source>
</reference>
<proteinExistence type="predicted"/>
<evidence type="ECO:0000313" key="1">
    <source>
        <dbReference type="EMBL" id="CDW49934.1"/>
    </source>
</evidence>
<dbReference type="AlphaFoldDB" id="A0A0K2VHM9"/>
<name>A0A0K2VHM9_LEPSM</name>
<dbReference type="EMBL" id="HACA01032573">
    <property type="protein sequence ID" value="CDW49934.1"/>
    <property type="molecule type" value="Transcribed_RNA"/>
</dbReference>